<dbReference type="Proteomes" id="UP001246244">
    <property type="component" value="Unassembled WGS sequence"/>
</dbReference>
<organism evidence="1 2">
    <name type="scientific">Methanosarcina baikalica</name>
    <dbReference type="NCBI Taxonomy" id="3073890"/>
    <lineage>
        <taxon>Archaea</taxon>
        <taxon>Methanobacteriati</taxon>
        <taxon>Methanobacteriota</taxon>
        <taxon>Stenosarchaea group</taxon>
        <taxon>Methanomicrobia</taxon>
        <taxon>Methanosarcinales</taxon>
        <taxon>Methanosarcinaceae</taxon>
        <taxon>Methanosarcina</taxon>
    </lineage>
</organism>
<evidence type="ECO:0000313" key="2">
    <source>
        <dbReference type="Proteomes" id="UP001246244"/>
    </source>
</evidence>
<reference evidence="2" key="1">
    <citation type="submission" date="2023-07" db="EMBL/GenBank/DDBJ databases">
        <title>Whole-genome sequencing of a new Methanosarcina sp. Z-7115.</title>
        <authorList>
            <person name="Zhilina T.N."/>
            <person name="Merkel A.Y."/>
        </authorList>
    </citation>
    <scope>NUCLEOTIDE SEQUENCE [LARGE SCALE GENOMIC DNA]</scope>
    <source>
        <strain evidence="2">Z-7115</strain>
    </source>
</reference>
<dbReference type="RefSeq" id="WP_310574694.1">
    <property type="nucleotide sequence ID" value="NZ_JAVKPK010000006.1"/>
</dbReference>
<comment type="caution">
    <text evidence="1">The sequence shown here is derived from an EMBL/GenBank/DDBJ whole genome shotgun (WGS) entry which is preliminary data.</text>
</comment>
<protein>
    <recommendedName>
        <fullName evidence="3">DUF4177 domain-containing protein</fullName>
    </recommendedName>
</protein>
<name>A0ABU2CY46_9EURY</name>
<sequence>MIHQWEYDSRRLDGFNMPQMMSELERIGNEGWELVLIKNDIDEEGNVTAIFKREKSDTISI</sequence>
<evidence type="ECO:0008006" key="3">
    <source>
        <dbReference type="Google" id="ProtNLM"/>
    </source>
</evidence>
<dbReference type="EMBL" id="JAVKPK010000006">
    <property type="protein sequence ID" value="MDR7664666.1"/>
    <property type="molecule type" value="Genomic_DNA"/>
</dbReference>
<keyword evidence="2" id="KW-1185">Reference proteome</keyword>
<proteinExistence type="predicted"/>
<gene>
    <name evidence="1" type="ORF">RG963_02460</name>
</gene>
<evidence type="ECO:0000313" key="1">
    <source>
        <dbReference type="EMBL" id="MDR7664666.1"/>
    </source>
</evidence>
<accession>A0ABU2CY46</accession>